<name>A0A381UDI5_9ZZZZ</name>
<gene>
    <name evidence="3" type="ORF">METZ01_LOCUS78261</name>
</gene>
<dbReference type="EMBL" id="UINC01006088">
    <property type="protein sequence ID" value="SVA25407.1"/>
    <property type="molecule type" value="Genomic_DNA"/>
</dbReference>
<dbReference type="Gene3D" id="2.60.40.1120">
    <property type="entry name" value="Carboxypeptidase-like, regulatory domain"/>
    <property type="match status" value="1"/>
</dbReference>
<dbReference type="Pfam" id="PF07715">
    <property type="entry name" value="Plug"/>
    <property type="match status" value="1"/>
</dbReference>
<evidence type="ECO:0000313" key="3">
    <source>
        <dbReference type="EMBL" id="SVA25407.1"/>
    </source>
</evidence>
<organism evidence="3">
    <name type="scientific">marine metagenome</name>
    <dbReference type="NCBI Taxonomy" id="408172"/>
    <lineage>
        <taxon>unclassified sequences</taxon>
        <taxon>metagenomes</taxon>
        <taxon>ecological metagenomes</taxon>
    </lineage>
</organism>
<dbReference type="GO" id="GO:0044718">
    <property type="term" value="P:siderophore transmembrane transport"/>
    <property type="evidence" value="ECO:0007669"/>
    <property type="project" value="TreeGrafter"/>
</dbReference>
<keyword evidence="1" id="KW-0812">Transmembrane</keyword>
<reference evidence="3" key="1">
    <citation type="submission" date="2018-05" db="EMBL/GenBank/DDBJ databases">
        <authorList>
            <person name="Lanie J.A."/>
            <person name="Ng W.-L."/>
            <person name="Kazmierczak K.M."/>
            <person name="Andrzejewski T.M."/>
            <person name="Davidsen T.M."/>
            <person name="Wayne K.J."/>
            <person name="Tettelin H."/>
            <person name="Glass J.I."/>
            <person name="Rusch D."/>
            <person name="Podicherti R."/>
            <person name="Tsui H.-C.T."/>
            <person name="Winkler M.E."/>
        </authorList>
    </citation>
    <scope>NUCLEOTIDE SEQUENCE</scope>
</reference>
<dbReference type="Pfam" id="PF13715">
    <property type="entry name" value="CarbopepD_reg_2"/>
    <property type="match status" value="1"/>
</dbReference>
<dbReference type="SUPFAM" id="SSF49464">
    <property type="entry name" value="Carboxypeptidase regulatory domain-like"/>
    <property type="match status" value="1"/>
</dbReference>
<dbReference type="InterPro" id="IPR012910">
    <property type="entry name" value="Plug_dom"/>
</dbReference>
<dbReference type="InterPro" id="IPR008969">
    <property type="entry name" value="CarboxyPept-like_regulatory"/>
</dbReference>
<dbReference type="PANTHER" id="PTHR30069">
    <property type="entry name" value="TONB-DEPENDENT OUTER MEMBRANE RECEPTOR"/>
    <property type="match status" value="1"/>
</dbReference>
<keyword evidence="1" id="KW-0472">Membrane</keyword>
<dbReference type="Gene3D" id="2.170.130.10">
    <property type="entry name" value="TonB-dependent receptor, plug domain"/>
    <property type="match status" value="1"/>
</dbReference>
<protein>
    <recommendedName>
        <fullName evidence="2">TonB-dependent receptor plug domain-containing protein</fullName>
    </recommendedName>
</protein>
<dbReference type="AlphaFoldDB" id="A0A381UDI5"/>
<proteinExistence type="predicted"/>
<feature type="transmembrane region" description="Helical" evidence="1">
    <location>
        <begin position="12"/>
        <end position="30"/>
    </location>
</feature>
<sequence>MNEHYSIKYYYIARIFFGWVFLCQILFAGVTGKVTGKVIDDNTGEALLGANIQIVGTYLGTSSDESGYFVILNIPPGAQTLRASMIGYSDVTVTGVRVEIDLTTEVDIQMKPEVIEGELIEVIAERKLVRLDVAASQKSISSNDIDQLPVSSVSDVISLQAGVSGFSVRGGSYNETMYAIDGIVMNDARTSEPTTGIPLSAIQDISVQTGGFGAEYRNVRSGVVNVVTKEGNPDRYSGTISFRNSPPTQKHFGISPYDKNSFWNRPYFDDDVCWTGTNNGNWDEYTQRQYPSFDGWNNVSQQTLADNDPINDLAPSGAQKLFTWENRKNGAISLPDYNIDAGFGGPVPLLSKKLGNLRFFASFRSEH</sequence>
<accession>A0A381UDI5</accession>
<dbReference type="InterPro" id="IPR037066">
    <property type="entry name" value="Plug_dom_sf"/>
</dbReference>
<keyword evidence="1" id="KW-1133">Transmembrane helix</keyword>
<feature type="non-terminal residue" evidence="3">
    <location>
        <position position="367"/>
    </location>
</feature>
<dbReference type="GO" id="GO:0009279">
    <property type="term" value="C:cell outer membrane"/>
    <property type="evidence" value="ECO:0007669"/>
    <property type="project" value="TreeGrafter"/>
</dbReference>
<evidence type="ECO:0000256" key="1">
    <source>
        <dbReference type="SAM" id="Phobius"/>
    </source>
</evidence>
<dbReference type="SUPFAM" id="SSF56935">
    <property type="entry name" value="Porins"/>
    <property type="match status" value="1"/>
</dbReference>
<evidence type="ECO:0000259" key="2">
    <source>
        <dbReference type="Pfam" id="PF07715"/>
    </source>
</evidence>
<dbReference type="GO" id="GO:0015344">
    <property type="term" value="F:siderophore uptake transmembrane transporter activity"/>
    <property type="evidence" value="ECO:0007669"/>
    <property type="project" value="TreeGrafter"/>
</dbReference>
<dbReference type="InterPro" id="IPR039426">
    <property type="entry name" value="TonB-dep_rcpt-like"/>
</dbReference>
<dbReference type="PANTHER" id="PTHR30069:SF46">
    <property type="entry name" value="OAR PROTEIN"/>
    <property type="match status" value="1"/>
</dbReference>
<feature type="domain" description="TonB-dependent receptor plug" evidence="2">
    <location>
        <begin position="132"/>
        <end position="218"/>
    </location>
</feature>